<dbReference type="GO" id="GO:1903037">
    <property type="term" value="P:regulation of leukocyte cell-cell adhesion"/>
    <property type="evidence" value="ECO:0007669"/>
    <property type="project" value="UniProtKB-ARBA"/>
</dbReference>
<comment type="caution">
    <text evidence="8">The sequence shown here is derived from an EMBL/GenBank/DDBJ whole genome shotgun (WGS) entry which is preliminary data.</text>
</comment>
<keyword evidence="9" id="KW-1185">Reference proteome</keyword>
<feature type="non-terminal residue" evidence="8">
    <location>
        <position position="133"/>
    </location>
</feature>
<dbReference type="PANTHER" id="PTHR24100:SF151">
    <property type="entry name" value="ICOS LIGAND"/>
    <property type="match status" value="1"/>
</dbReference>
<dbReference type="InterPro" id="IPR036179">
    <property type="entry name" value="Ig-like_dom_sf"/>
</dbReference>
<dbReference type="Gene3D" id="2.60.40.10">
    <property type="entry name" value="Immunoglobulins"/>
    <property type="match status" value="1"/>
</dbReference>
<keyword evidence="3" id="KW-0472">Membrane</keyword>
<dbReference type="FunFam" id="2.60.40.10:FF:000142">
    <property type="entry name" value="V-set domain-containing T-cell activation inhibitor 1"/>
    <property type="match status" value="1"/>
</dbReference>
<dbReference type="SUPFAM" id="SSF48726">
    <property type="entry name" value="Immunoglobulin"/>
    <property type="match status" value="1"/>
</dbReference>
<evidence type="ECO:0000256" key="5">
    <source>
        <dbReference type="ARBA" id="ARBA00023180"/>
    </source>
</evidence>
<keyword evidence="5" id="KW-0325">Glycoprotein</keyword>
<evidence type="ECO:0000256" key="4">
    <source>
        <dbReference type="ARBA" id="ARBA00023157"/>
    </source>
</evidence>
<protein>
    <recommendedName>
        <fullName evidence="7">Ig-like domain-containing protein</fullName>
    </recommendedName>
</protein>
<gene>
    <name evidence="8" type="ORF">UPYG_G00247160</name>
</gene>
<dbReference type="InterPro" id="IPR013106">
    <property type="entry name" value="Ig_V-set"/>
</dbReference>
<evidence type="ECO:0000313" key="8">
    <source>
        <dbReference type="EMBL" id="KAL0970769.1"/>
    </source>
</evidence>
<name>A0ABD0WGF8_UMBPY</name>
<dbReference type="PROSITE" id="PS50835">
    <property type="entry name" value="IG_LIKE"/>
    <property type="match status" value="1"/>
</dbReference>
<evidence type="ECO:0000256" key="3">
    <source>
        <dbReference type="ARBA" id="ARBA00023136"/>
    </source>
</evidence>
<keyword evidence="2" id="KW-0732">Signal</keyword>
<sequence>MTLSWSSRSVEAFKDEDVILPCHLNLNANPTHLIVEWTRSDPKPGKVHVYKDGNDSFGDQLSDYKGRTSLFKDELKNGNFSLKLFRVTPSDNGDYTCFLPPNGPEENIRLKVDRLSKEQEQTIKEYEITKKGN</sequence>
<dbReference type="GO" id="GO:0016020">
    <property type="term" value="C:membrane"/>
    <property type="evidence" value="ECO:0007669"/>
    <property type="project" value="UniProtKB-SubCell"/>
</dbReference>
<evidence type="ECO:0000256" key="6">
    <source>
        <dbReference type="ARBA" id="ARBA00023319"/>
    </source>
</evidence>
<dbReference type="SMART" id="SM00406">
    <property type="entry name" value="IGv"/>
    <property type="match status" value="1"/>
</dbReference>
<dbReference type="EMBL" id="JAGEUA010000007">
    <property type="protein sequence ID" value="KAL0970769.1"/>
    <property type="molecule type" value="Genomic_DNA"/>
</dbReference>
<dbReference type="InterPro" id="IPR003599">
    <property type="entry name" value="Ig_sub"/>
</dbReference>
<dbReference type="InterPro" id="IPR050504">
    <property type="entry name" value="IgSF_BTN/MOG"/>
</dbReference>
<reference evidence="8 9" key="1">
    <citation type="submission" date="2024-06" db="EMBL/GenBank/DDBJ databases">
        <authorList>
            <person name="Pan Q."/>
            <person name="Wen M."/>
            <person name="Jouanno E."/>
            <person name="Zahm M."/>
            <person name="Klopp C."/>
            <person name="Cabau C."/>
            <person name="Louis A."/>
            <person name="Berthelot C."/>
            <person name="Parey E."/>
            <person name="Roest Crollius H."/>
            <person name="Montfort J."/>
            <person name="Robinson-Rechavi M."/>
            <person name="Bouchez O."/>
            <person name="Lampietro C."/>
            <person name="Lopez Roques C."/>
            <person name="Donnadieu C."/>
            <person name="Postlethwait J."/>
            <person name="Bobe J."/>
            <person name="Verreycken H."/>
            <person name="Guiguen Y."/>
        </authorList>
    </citation>
    <scope>NUCLEOTIDE SEQUENCE [LARGE SCALE GENOMIC DNA]</scope>
    <source>
        <strain evidence="8">Up_M1</strain>
        <tissue evidence="8">Testis</tissue>
    </source>
</reference>
<evidence type="ECO:0000256" key="1">
    <source>
        <dbReference type="ARBA" id="ARBA00004370"/>
    </source>
</evidence>
<keyword evidence="6" id="KW-0393">Immunoglobulin domain</keyword>
<keyword evidence="4" id="KW-1015">Disulfide bond</keyword>
<proteinExistence type="predicted"/>
<dbReference type="Proteomes" id="UP001557470">
    <property type="component" value="Unassembled WGS sequence"/>
</dbReference>
<dbReference type="InterPro" id="IPR007110">
    <property type="entry name" value="Ig-like_dom"/>
</dbReference>
<dbReference type="SMART" id="SM00409">
    <property type="entry name" value="IG"/>
    <property type="match status" value="1"/>
</dbReference>
<evidence type="ECO:0000313" key="9">
    <source>
        <dbReference type="Proteomes" id="UP001557470"/>
    </source>
</evidence>
<dbReference type="AlphaFoldDB" id="A0ABD0WGF8"/>
<evidence type="ECO:0000256" key="2">
    <source>
        <dbReference type="ARBA" id="ARBA00022729"/>
    </source>
</evidence>
<dbReference type="InterPro" id="IPR013783">
    <property type="entry name" value="Ig-like_fold"/>
</dbReference>
<dbReference type="Pfam" id="PF07686">
    <property type="entry name" value="V-set"/>
    <property type="match status" value="1"/>
</dbReference>
<feature type="domain" description="Ig-like" evidence="7">
    <location>
        <begin position="1"/>
        <end position="97"/>
    </location>
</feature>
<evidence type="ECO:0000259" key="7">
    <source>
        <dbReference type="PROSITE" id="PS50835"/>
    </source>
</evidence>
<comment type="subcellular location">
    <subcellularLocation>
        <location evidence="1">Membrane</location>
    </subcellularLocation>
</comment>
<organism evidence="8 9">
    <name type="scientific">Umbra pygmaea</name>
    <name type="common">Eastern mudminnow</name>
    <dbReference type="NCBI Taxonomy" id="75934"/>
    <lineage>
        <taxon>Eukaryota</taxon>
        <taxon>Metazoa</taxon>
        <taxon>Chordata</taxon>
        <taxon>Craniata</taxon>
        <taxon>Vertebrata</taxon>
        <taxon>Euteleostomi</taxon>
        <taxon>Actinopterygii</taxon>
        <taxon>Neopterygii</taxon>
        <taxon>Teleostei</taxon>
        <taxon>Protacanthopterygii</taxon>
        <taxon>Esociformes</taxon>
        <taxon>Umbridae</taxon>
        <taxon>Umbra</taxon>
    </lineage>
</organism>
<dbReference type="PANTHER" id="PTHR24100">
    <property type="entry name" value="BUTYROPHILIN"/>
    <property type="match status" value="1"/>
</dbReference>
<dbReference type="GO" id="GO:0050863">
    <property type="term" value="P:regulation of T cell activation"/>
    <property type="evidence" value="ECO:0007669"/>
    <property type="project" value="UniProtKB-ARBA"/>
</dbReference>
<accession>A0ABD0WGF8</accession>